<keyword evidence="4" id="KW-0560">Oxidoreductase</keyword>
<evidence type="ECO:0000256" key="9">
    <source>
        <dbReference type="ARBA" id="ARBA00049091"/>
    </source>
</evidence>
<gene>
    <name evidence="12" type="ORF">Q8F55_000162</name>
</gene>
<dbReference type="InterPro" id="IPR036249">
    <property type="entry name" value="Thioredoxin-like_sf"/>
</dbReference>
<feature type="compositionally biased region" description="Pro residues" evidence="10">
    <location>
        <begin position="215"/>
        <end position="230"/>
    </location>
</feature>
<keyword evidence="6" id="KW-0676">Redox-active center</keyword>
<evidence type="ECO:0000256" key="4">
    <source>
        <dbReference type="ARBA" id="ARBA00023002"/>
    </source>
</evidence>
<evidence type="ECO:0000313" key="12">
    <source>
        <dbReference type="EMBL" id="KAL1412417.1"/>
    </source>
</evidence>
<name>A0ABR3QD37_9TREE</name>
<comment type="similarity">
    <text evidence="8">Belongs to the peroxiredoxin family. BCP/PrxQ subfamily.</text>
</comment>
<dbReference type="GeneID" id="95981205"/>
<dbReference type="PROSITE" id="PS51352">
    <property type="entry name" value="THIOREDOXIN_2"/>
    <property type="match status" value="1"/>
</dbReference>
<evidence type="ECO:0000256" key="8">
    <source>
        <dbReference type="ARBA" id="ARBA00038489"/>
    </source>
</evidence>
<evidence type="ECO:0000256" key="3">
    <source>
        <dbReference type="ARBA" id="ARBA00022862"/>
    </source>
</evidence>
<feature type="compositionally biased region" description="Polar residues" evidence="10">
    <location>
        <begin position="169"/>
        <end position="178"/>
    </location>
</feature>
<feature type="region of interest" description="Disordered" evidence="10">
    <location>
        <begin position="169"/>
        <end position="239"/>
    </location>
</feature>
<evidence type="ECO:0000256" key="6">
    <source>
        <dbReference type="ARBA" id="ARBA00023284"/>
    </source>
</evidence>
<evidence type="ECO:0000259" key="11">
    <source>
        <dbReference type="PROSITE" id="PS51352"/>
    </source>
</evidence>
<evidence type="ECO:0000313" key="13">
    <source>
        <dbReference type="Proteomes" id="UP001565368"/>
    </source>
</evidence>
<dbReference type="EC" id="1.11.1.24" evidence="1"/>
<dbReference type="InterPro" id="IPR013766">
    <property type="entry name" value="Thioredoxin_domain"/>
</dbReference>
<dbReference type="Pfam" id="PF00578">
    <property type="entry name" value="AhpC-TSA"/>
    <property type="match status" value="1"/>
</dbReference>
<dbReference type="Proteomes" id="UP001565368">
    <property type="component" value="Unassembled WGS sequence"/>
</dbReference>
<keyword evidence="2" id="KW-0575">Peroxidase</keyword>
<evidence type="ECO:0000256" key="10">
    <source>
        <dbReference type="SAM" id="MobiDB-lite"/>
    </source>
</evidence>
<keyword evidence="13" id="KW-1185">Reference proteome</keyword>
<dbReference type="PANTHER" id="PTHR42801">
    <property type="entry name" value="THIOREDOXIN-DEPENDENT PEROXIDE REDUCTASE"/>
    <property type="match status" value="1"/>
</dbReference>
<keyword evidence="3" id="KW-0049">Antioxidant</keyword>
<dbReference type="RefSeq" id="XP_069212361.1">
    <property type="nucleotide sequence ID" value="XM_069348817.1"/>
</dbReference>
<keyword evidence="5" id="KW-1015">Disulfide bond</keyword>
<dbReference type="PANTHER" id="PTHR42801:SF4">
    <property type="entry name" value="AHPC_TSA FAMILY PROTEIN"/>
    <property type="match status" value="1"/>
</dbReference>
<dbReference type="EMBL" id="JBBXJM010000001">
    <property type="protein sequence ID" value="KAL1412417.1"/>
    <property type="molecule type" value="Genomic_DNA"/>
</dbReference>
<feature type="compositionally biased region" description="Low complexity" evidence="10">
    <location>
        <begin position="186"/>
        <end position="211"/>
    </location>
</feature>
<comment type="caution">
    <text evidence="12">The sequence shown here is derived from an EMBL/GenBank/DDBJ whole genome shotgun (WGS) entry which is preliminary data.</text>
</comment>
<evidence type="ECO:0000256" key="5">
    <source>
        <dbReference type="ARBA" id="ARBA00023157"/>
    </source>
</evidence>
<dbReference type="SUPFAM" id="SSF52833">
    <property type="entry name" value="Thioredoxin-like"/>
    <property type="match status" value="1"/>
</dbReference>
<sequence length="239" mass="26434">MAAHAIQHLLGMEDPLVGQRAPSFKLPSAGTGELYSPPIGKKPIAIFFFPKAMTIHCTLEACAFRDAQEKRDVFLRHPDLEVIGISRDPIENQTTFQDKYGLRYPIVSDTNRLVNKVYGVKVFFGSLPERKTVFIGGDGIVQGVYVANVRVRSHVRWVEKQLKRLELQKTPSDATSDTMFEGETFSLRPISPSRPSSTLLRRESSAVPADSEAPDSPPPPLPPKPGPSPLPRLLSSLHI</sequence>
<evidence type="ECO:0000256" key="1">
    <source>
        <dbReference type="ARBA" id="ARBA00013017"/>
    </source>
</evidence>
<evidence type="ECO:0000256" key="2">
    <source>
        <dbReference type="ARBA" id="ARBA00022559"/>
    </source>
</evidence>
<accession>A0ABR3QD37</accession>
<organism evidence="12 13">
    <name type="scientific">Vanrija albida</name>
    <dbReference type="NCBI Taxonomy" id="181172"/>
    <lineage>
        <taxon>Eukaryota</taxon>
        <taxon>Fungi</taxon>
        <taxon>Dikarya</taxon>
        <taxon>Basidiomycota</taxon>
        <taxon>Agaricomycotina</taxon>
        <taxon>Tremellomycetes</taxon>
        <taxon>Trichosporonales</taxon>
        <taxon>Trichosporonaceae</taxon>
        <taxon>Vanrija</taxon>
    </lineage>
</organism>
<dbReference type="CDD" id="cd03017">
    <property type="entry name" value="PRX_BCP"/>
    <property type="match status" value="1"/>
</dbReference>
<dbReference type="InterPro" id="IPR000866">
    <property type="entry name" value="AhpC/TSA"/>
</dbReference>
<dbReference type="InterPro" id="IPR050924">
    <property type="entry name" value="Peroxiredoxin_BCP/PrxQ"/>
</dbReference>
<dbReference type="Gene3D" id="3.40.30.10">
    <property type="entry name" value="Glutaredoxin"/>
    <property type="match status" value="1"/>
</dbReference>
<evidence type="ECO:0000256" key="7">
    <source>
        <dbReference type="ARBA" id="ARBA00032824"/>
    </source>
</evidence>
<reference evidence="12 13" key="1">
    <citation type="submission" date="2023-08" db="EMBL/GenBank/DDBJ databases">
        <title>Annotated Genome Sequence of Vanrija albida AlHP1.</title>
        <authorList>
            <person name="Herzog R."/>
        </authorList>
    </citation>
    <scope>NUCLEOTIDE SEQUENCE [LARGE SCALE GENOMIC DNA]</scope>
    <source>
        <strain evidence="12 13">AlHP1</strain>
    </source>
</reference>
<proteinExistence type="inferred from homology"/>
<feature type="domain" description="Thioredoxin" evidence="11">
    <location>
        <begin position="15"/>
        <end position="163"/>
    </location>
</feature>
<comment type="catalytic activity">
    <reaction evidence="9">
        <text>a hydroperoxide + [thioredoxin]-dithiol = an alcohol + [thioredoxin]-disulfide + H2O</text>
        <dbReference type="Rhea" id="RHEA:62620"/>
        <dbReference type="Rhea" id="RHEA-COMP:10698"/>
        <dbReference type="Rhea" id="RHEA-COMP:10700"/>
        <dbReference type="ChEBI" id="CHEBI:15377"/>
        <dbReference type="ChEBI" id="CHEBI:29950"/>
        <dbReference type="ChEBI" id="CHEBI:30879"/>
        <dbReference type="ChEBI" id="CHEBI:35924"/>
        <dbReference type="ChEBI" id="CHEBI:50058"/>
        <dbReference type="EC" id="1.11.1.24"/>
    </reaction>
</comment>
<protein>
    <recommendedName>
        <fullName evidence="1">thioredoxin-dependent peroxiredoxin</fullName>
        <ecNumber evidence="1">1.11.1.24</ecNumber>
    </recommendedName>
    <alternativeName>
        <fullName evidence="7">Thioredoxin peroxidase</fullName>
    </alternativeName>
</protein>